<reference evidence="2 3" key="1">
    <citation type="submission" date="2019-05" db="EMBL/GenBank/DDBJ databases">
        <title>Another draft genome of Portunus trituberculatus and its Hox gene families provides insights of decapod evolution.</title>
        <authorList>
            <person name="Jeong J.-H."/>
            <person name="Song I."/>
            <person name="Kim S."/>
            <person name="Choi T."/>
            <person name="Kim D."/>
            <person name="Ryu S."/>
            <person name="Kim W."/>
        </authorList>
    </citation>
    <scope>NUCLEOTIDE SEQUENCE [LARGE SCALE GENOMIC DNA]</scope>
    <source>
        <tissue evidence="2">Muscle</tissue>
    </source>
</reference>
<evidence type="ECO:0000313" key="2">
    <source>
        <dbReference type="EMBL" id="MPC90189.1"/>
    </source>
</evidence>
<proteinExistence type="predicted"/>
<comment type="caution">
    <text evidence="2">The sequence shown here is derived from an EMBL/GenBank/DDBJ whole genome shotgun (WGS) entry which is preliminary data.</text>
</comment>
<dbReference type="AlphaFoldDB" id="A0A5B7J613"/>
<evidence type="ECO:0000256" key="1">
    <source>
        <dbReference type="SAM" id="MobiDB-lite"/>
    </source>
</evidence>
<organism evidence="2 3">
    <name type="scientific">Portunus trituberculatus</name>
    <name type="common">Swimming crab</name>
    <name type="synonym">Neptunus trituberculatus</name>
    <dbReference type="NCBI Taxonomy" id="210409"/>
    <lineage>
        <taxon>Eukaryota</taxon>
        <taxon>Metazoa</taxon>
        <taxon>Ecdysozoa</taxon>
        <taxon>Arthropoda</taxon>
        <taxon>Crustacea</taxon>
        <taxon>Multicrustacea</taxon>
        <taxon>Malacostraca</taxon>
        <taxon>Eumalacostraca</taxon>
        <taxon>Eucarida</taxon>
        <taxon>Decapoda</taxon>
        <taxon>Pleocyemata</taxon>
        <taxon>Brachyura</taxon>
        <taxon>Eubrachyura</taxon>
        <taxon>Portunoidea</taxon>
        <taxon>Portunidae</taxon>
        <taxon>Portuninae</taxon>
        <taxon>Portunus</taxon>
    </lineage>
</organism>
<gene>
    <name evidence="2" type="ORF">E2C01_085163</name>
</gene>
<sequence length="82" mass="9079">MTQQASGGGKRDEAKMQRIDPHHRYHRHHTLAHTDTGTKYTGGKKKTRGVGKDGCTAERKGRKDKGRKSHAVERLDCGVAVT</sequence>
<name>A0A5B7J613_PORTR</name>
<dbReference type="Proteomes" id="UP000324222">
    <property type="component" value="Unassembled WGS sequence"/>
</dbReference>
<feature type="compositionally biased region" description="Basic and acidic residues" evidence="1">
    <location>
        <begin position="9"/>
        <end position="22"/>
    </location>
</feature>
<protein>
    <submittedName>
        <fullName evidence="2">Uncharacterized protein</fullName>
    </submittedName>
</protein>
<dbReference type="EMBL" id="VSRR010083538">
    <property type="protein sequence ID" value="MPC90189.1"/>
    <property type="molecule type" value="Genomic_DNA"/>
</dbReference>
<evidence type="ECO:0000313" key="3">
    <source>
        <dbReference type="Proteomes" id="UP000324222"/>
    </source>
</evidence>
<accession>A0A5B7J613</accession>
<keyword evidence="3" id="KW-1185">Reference proteome</keyword>
<feature type="region of interest" description="Disordered" evidence="1">
    <location>
        <begin position="1"/>
        <end position="82"/>
    </location>
</feature>